<comment type="caution">
    <text evidence="5">The sequence shown here is derived from an EMBL/GenBank/DDBJ whole genome shotgun (WGS) entry which is preliminary data.</text>
</comment>
<dbReference type="Pfam" id="PF23562">
    <property type="entry name" value="AMP-binding_C_3"/>
    <property type="match status" value="1"/>
</dbReference>
<keyword evidence="6" id="KW-1185">Reference proteome</keyword>
<dbReference type="OrthoDB" id="9803968at2"/>
<dbReference type="InterPro" id="IPR020845">
    <property type="entry name" value="AMP-binding_CS"/>
</dbReference>
<keyword evidence="1 5" id="KW-0436">Ligase</keyword>
<dbReference type="EMBL" id="PSNW01000001">
    <property type="protein sequence ID" value="PPE75781.1"/>
    <property type="molecule type" value="Genomic_DNA"/>
</dbReference>
<accession>A0A2S5TLD7</accession>
<gene>
    <name evidence="5" type="ORF">C3942_02505</name>
</gene>
<evidence type="ECO:0000259" key="4">
    <source>
        <dbReference type="Pfam" id="PF00501"/>
    </source>
</evidence>
<feature type="domain" description="AMP-dependent synthetase/ligase" evidence="4">
    <location>
        <begin position="15"/>
        <end position="383"/>
    </location>
</feature>
<reference evidence="5 6" key="1">
    <citation type="submission" date="2018-02" db="EMBL/GenBank/DDBJ databases">
        <title>Genome sequencing of Solimonas sp. HR-BB.</title>
        <authorList>
            <person name="Lee Y."/>
            <person name="Jeon C.O."/>
        </authorList>
    </citation>
    <scope>NUCLEOTIDE SEQUENCE [LARGE SCALE GENOMIC DNA]</scope>
    <source>
        <strain evidence="5 6">HR-BB</strain>
    </source>
</reference>
<dbReference type="Proteomes" id="UP000238220">
    <property type="component" value="Unassembled WGS sequence"/>
</dbReference>
<keyword evidence="2" id="KW-0276">Fatty acid metabolism</keyword>
<keyword evidence="3" id="KW-0443">Lipid metabolism</keyword>
<dbReference type="Gene3D" id="3.40.50.12780">
    <property type="entry name" value="N-terminal domain of ligase-like"/>
    <property type="match status" value="1"/>
</dbReference>
<evidence type="ECO:0000313" key="6">
    <source>
        <dbReference type="Proteomes" id="UP000238220"/>
    </source>
</evidence>
<dbReference type="PANTHER" id="PTHR43272">
    <property type="entry name" value="LONG-CHAIN-FATTY-ACID--COA LIGASE"/>
    <property type="match status" value="1"/>
</dbReference>
<protein>
    <submittedName>
        <fullName evidence="5">Long-chain fatty acid--CoA ligase</fullName>
    </submittedName>
</protein>
<dbReference type="PROSITE" id="PS00455">
    <property type="entry name" value="AMP_BINDING"/>
    <property type="match status" value="1"/>
</dbReference>
<dbReference type="Pfam" id="PF00501">
    <property type="entry name" value="AMP-binding"/>
    <property type="match status" value="1"/>
</dbReference>
<evidence type="ECO:0000256" key="2">
    <source>
        <dbReference type="ARBA" id="ARBA00022832"/>
    </source>
</evidence>
<dbReference type="GO" id="GO:0016020">
    <property type="term" value="C:membrane"/>
    <property type="evidence" value="ECO:0007669"/>
    <property type="project" value="TreeGrafter"/>
</dbReference>
<dbReference type="PANTHER" id="PTHR43272:SF32">
    <property type="entry name" value="AMP-DEPENDENT SYNTHETASE_LIGASE DOMAIN-CONTAINING PROTEIN"/>
    <property type="match status" value="1"/>
</dbReference>
<evidence type="ECO:0000313" key="5">
    <source>
        <dbReference type="EMBL" id="PPE75781.1"/>
    </source>
</evidence>
<evidence type="ECO:0000256" key="3">
    <source>
        <dbReference type="ARBA" id="ARBA00023098"/>
    </source>
</evidence>
<dbReference type="SUPFAM" id="SSF56801">
    <property type="entry name" value="Acetyl-CoA synthetase-like"/>
    <property type="match status" value="1"/>
</dbReference>
<dbReference type="GO" id="GO:0004467">
    <property type="term" value="F:long-chain fatty acid-CoA ligase activity"/>
    <property type="evidence" value="ECO:0007669"/>
    <property type="project" value="TreeGrafter"/>
</dbReference>
<dbReference type="RefSeq" id="WP_104228747.1">
    <property type="nucleotide sequence ID" value="NZ_PSNW01000001.1"/>
</dbReference>
<evidence type="ECO:0000256" key="1">
    <source>
        <dbReference type="ARBA" id="ARBA00022598"/>
    </source>
</evidence>
<dbReference type="InterPro" id="IPR042099">
    <property type="entry name" value="ANL_N_sf"/>
</dbReference>
<name>A0A2S5TLD7_9GAMM</name>
<dbReference type="InterPro" id="IPR000873">
    <property type="entry name" value="AMP-dep_synth/lig_dom"/>
</dbReference>
<organism evidence="5 6">
    <name type="scientific">Solimonas fluminis</name>
    <dbReference type="NCBI Taxonomy" id="2086571"/>
    <lineage>
        <taxon>Bacteria</taxon>
        <taxon>Pseudomonadati</taxon>
        <taxon>Pseudomonadota</taxon>
        <taxon>Gammaproteobacteria</taxon>
        <taxon>Nevskiales</taxon>
        <taxon>Nevskiaceae</taxon>
        <taxon>Solimonas</taxon>
    </lineage>
</organism>
<proteinExistence type="predicted"/>
<sequence>MTTRNPVEMLLHWEQERPTQPWLFQPLHGEWQGITWGQAADQVRRIASALKARYAPGTAIAISGRNTAHWFMADLAIAMAGCISVGLYPKQSTDAVKYILNHCEAKALFVGPSMDLEEFLGAVPAGIDRISFPYPDVPKGDLAWDELVKSHEPMNGYAAPDPKELWTLIYTSGTTGNPKGVMITGENLSFAAGGLMKAMPAQGQERFFSYLPLAHAFERGALEVASIYFGAEVYFLEHIEKLAEQLKEVAPTRFFGVPLVYGRIQTGVLKKMPQQKLDRLLKIPVISGIVKRKIKQGAGLQNARYLFVGAAPMPIPLLNWFQKLGITVLQGYGMTENNIYATANLPGANRIGSVGRPMPGANMKLSEEGEILFQHPGVMAGYYKEPEKTRETFTADGYLRTGDKGKVDADGYLYITGRVKDIFKTLKGKYVAPGPIEGAMARNTDIDQMCFVGTGLKQPIMVVTLLPEAWKKPREEVGKQLVADMEEVNKTLEPHEEIAKILVVKEAWTIDNNMMTPTMKVKRNMVEERYMPLIQKEAETRSKLAWEA</sequence>
<dbReference type="AlphaFoldDB" id="A0A2S5TLD7"/>